<dbReference type="InterPro" id="IPR011604">
    <property type="entry name" value="PDDEXK-like_dom_sf"/>
</dbReference>
<dbReference type="EMBL" id="DQ491001">
    <property type="protein sequence ID" value="ABT14221.1"/>
    <property type="molecule type" value="Genomic_DNA"/>
</dbReference>
<name>A7IV47_PBCVM</name>
<organism evidence="1 2">
    <name type="scientific">Paramecium bursaria Chlorella virus MT325</name>
    <name type="common">PBCV-MT325</name>
    <dbReference type="NCBI Taxonomy" id="346932"/>
    <lineage>
        <taxon>Viruses</taxon>
        <taxon>Varidnaviria</taxon>
        <taxon>Bamfordvirae</taxon>
        <taxon>Nucleocytoviricota</taxon>
        <taxon>Megaviricetes</taxon>
        <taxon>Algavirales</taxon>
        <taxon>Phycodnaviridae</taxon>
        <taxon>Chlorovirus</taxon>
        <taxon>Chlorovirus conductrix</taxon>
        <taxon>Paramecium bursaria Chlorella virus A1</taxon>
    </lineage>
</organism>
<proteinExistence type="predicted"/>
<sequence>MITPYLCIYASQAAACINENKYKKIADAVETFWHRADADSYNNAMARNNILTNDEIVEKVGKTHPKIAKLLQVASKEEESSTDVAEKYSKLSKEFEKYAGDNYISNDIASVVDDAIRKTAYTTYGNVAEHSVFNYIRDVLKIDIVEDPSFYKDVIGTVETKYGSFEYSIGGKIDGITRDRKILVEIKNRVNRLFGKLPSYEMIQVQTYLHLLNLDKAFLVECLRSKEGNVVEDDVNCITVNRDRAYFEVEILPRLEGFVNFVVNLIHDEKLQDKFLMSKRRNAMASLAITKFVKDKHESKGKLRGNV</sequence>
<evidence type="ECO:0000313" key="1">
    <source>
        <dbReference type="EMBL" id="ABT14221.1"/>
    </source>
</evidence>
<organismHost>
    <name type="scientific">Paramecium bursaria</name>
    <dbReference type="NCBI Taxonomy" id="74790"/>
</organismHost>
<accession>A7IV47</accession>
<evidence type="ECO:0000313" key="2">
    <source>
        <dbReference type="Proteomes" id="UP000246715"/>
    </source>
</evidence>
<gene>
    <name evidence="1" type="primary">M667R</name>
    <name evidence="1" type="ORF">MT325_M667R</name>
</gene>
<dbReference type="Gene3D" id="3.90.320.10">
    <property type="match status" value="1"/>
</dbReference>
<protein>
    <submittedName>
        <fullName evidence="1">Uncharacterized protein M667R</fullName>
    </submittedName>
</protein>
<dbReference type="SUPFAM" id="SSF52980">
    <property type="entry name" value="Restriction endonuclease-like"/>
    <property type="match status" value="1"/>
</dbReference>
<reference evidence="1 2" key="1">
    <citation type="journal article" date="2007" name="Virology">
        <title>Sequence and annotation of the 314-kb MT325 and the 321-kb FR483 viruses that infect Chlorella Pbi.</title>
        <authorList>
            <person name="Fitzgerald L.A."/>
            <person name="Graves M.V."/>
            <person name="Li X."/>
            <person name="Feldblyum T."/>
            <person name="Hartigan J."/>
            <person name="Van Etten J.L."/>
        </authorList>
    </citation>
    <scope>NUCLEOTIDE SEQUENCE [LARGE SCALE GENOMIC DNA]</scope>
    <source>
        <strain evidence="1 2">MT325</strain>
    </source>
</reference>
<dbReference type="InterPro" id="IPR011335">
    <property type="entry name" value="Restrct_endonuc-II-like"/>
</dbReference>
<dbReference type="Proteomes" id="UP000246715">
    <property type="component" value="Segment"/>
</dbReference>